<organism evidence="1 2">
    <name type="scientific">Enterocloster bolteae (strain ATCC BAA-613 / DSM 15670 / CCUG 46953 / JCM 12243 / WAL 16351)</name>
    <name type="common">Clostridium bolteae</name>
    <dbReference type="NCBI Taxonomy" id="411902"/>
    <lineage>
        <taxon>Bacteria</taxon>
        <taxon>Bacillati</taxon>
        <taxon>Bacillota</taxon>
        <taxon>Clostridia</taxon>
        <taxon>Lachnospirales</taxon>
        <taxon>Lachnospiraceae</taxon>
        <taxon>Enterocloster</taxon>
    </lineage>
</organism>
<evidence type="ECO:0008006" key="3">
    <source>
        <dbReference type="Google" id="ProtNLM"/>
    </source>
</evidence>
<dbReference type="Proteomes" id="UP000005396">
    <property type="component" value="Unassembled WGS sequence"/>
</dbReference>
<sequence length="175" mass="19956">MRGKEDNIMKLNCKRIDFTYIPGEEIFNFPEESGLPFLFDVEEELTGDPAAMDAVGKMLDEAEKLAEKAKTAIKAALADEDSRYHSVVTFFMEFHRDDVGPDIAAELFPGTDPAKLSFAEMVDFLKLKRFGSLVDDEMDQQVFIMDLSFNPEITDELMVIYFDLNQEIFCITHES</sequence>
<protein>
    <recommendedName>
        <fullName evidence="3">DUF2004 domain-containing protein</fullName>
    </recommendedName>
</protein>
<dbReference type="EMBL" id="ABCC02000034">
    <property type="protein sequence ID" value="EDP15455.1"/>
    <property type="molecule type" value="Genomic_DNA"/>
</dbReference>
<comment type="caution">
    <text evidence="1">The sequence shown here is derived from an EMBL/GenBank/DDBJ whole genome shotgun (WGS) entry which is preliminary data.</text>
</comment>
<name>A8RVT9_ENTBW</name>
<reference evidence="1 2" key="1">
    <citation type="submission" date="2007-08" db="EMBL/GenBank/DDBJ databases">
        <authorList>
            <person name="Fulton L."/>
            <person name="Clifton S."/>
            <person name="Fulton B."/>
            <person name="Xu J."/>
            <person name="Minx P."/>
            <person name="Pepin K.H."/>
            <person name="Johnson M."/>
            <person name="Thiruvilangam P."/>
            <person name="Bhonagiri V."/>
            <person name="Nash W.E."/>
            <person name="Mardis E.R."/>
            <person name="Wilson R.K."/>
        </authorList>
    </citation>
    <scope>NUCLEOTIDE SEQUENCE [LARGE SCALE GENOMIC DNA]</scope>
    <source>
        <strain evidence="2">ATCC BAA-613 / DSM 15670 / CCUG 46953 / JCM 12243 / WAL 16351</strain>
    </source>
</reference>
<evidence type="ECO:0000313" key="1">
    <source>
        <dbReference type="EMBL" id="EDP15455.1"/>
    </source>
</evidence>
<dbReference type="AlphaFoldDB" id="A8RVT9"/>
<gene>
    <name evidence="1" type="ORF">CLOBOL_04376</name>
</gene>
<dbReference type="eggNOG" id="ENOG502Z8IW">
    <property type="taxonomic scope" value="Bacteria"/>
</dbReference>
<dbReference type="PaxDb" id="411902-CLOBOL_04376"/>
<evidence type="ECO:0000313" key="2">
    <source>
        <dbReference type="Proteomes" id="UP000005396"/>
    </source>
</evidence>
<reference evidence="1 2" key="2">
    <citation type="submission" date="2007-09" db="EMBL/GenBank/DDBJ databases">
        <title>Draft genome sequence of Clostridium bolteae (ATCC BAA-613).</title>
        <authorList>
            <person name="Sudarsanam P."/>
            <person name="Ley R."/>
            <person name="Guruge J."/>
            <person name="Turnbaugh P.J."/>
            <person name="Mahowald M."/>
            <person name="Liep D."/>
            <person name="Gordon J."/>
        </authorList>
    </citation>
    <scope>NUCLEOTIDE SEQUENCE [LARGE SCALE GENOMIC DNA]</scope>
    <source>
        <strain evidence="2">ATCC BAA-613 / DSM 15670 / CCUG 46953 / JCM 12243 / WAL 16351</strain>
    </source>
</reference>
<dbReference type="HOGENOM" id="CLU_135497_0_0_9"/>
<proteinExistence type="predicted"/>
<accession>A8RVT9</accession>